<dbReference type="HOGENOM" id="CLU_995493_0_0_1"/>
<reference evidence="8" key="2">
    <citation type="submission" date="2024-10" db="UniProtKB">
        <authorList>
            <consortium name="EnsemblProtists"/>
        </authorList>
    </citation>
    <scope>IDENTIFICATION</scope>
</reference>
<reference evidence="9" key="1">
    <citation type="journal article" date="2013" name="Nature">
        <title>Pan genome of the phytoplankton Emiliania underpins its global distribution.</title>
        <authorList>
            <person name="Read B.A."/>
            <person name="Kegel J."/>
            <person name="Klute M.J."/>
            <person name="Kuo A."/>
            <person name="Lefebvre S.C."/>
            <person name="Maumus F."/>
            <person name="Mayer C."/>
            <person name="Miller J."/>
            <person name="Monier A."/>
            <person name="Salamov A."/>
            <person name="Young J."/>
            <person name="Aguilar M."/>
            <person name="Claverie J.M."/>
            <person name="Frickenhaus S."/>
            <person name="Gonzalez K."/>
            <person name="Herman E.K."/>
            <person name="Lin Y.C."/>
            <person name="Napier J."/>
            <person name="Ogata H."/>
            <person name="Sarno A.F."/>
            <person name="Shmutz J."/>
            <person name="Schroeder D."/>
            <person name="de Vargas C."/>
            <person name="Verret F."/>
            <person name="von Dassow P."/>
            <person name="Valentin K."/>
            <person name="Van de Peer Y."/>
            <person name="Wheeler G."/>
            <person name="Dacks J.B."/>
            <person name="Delwiche C.F."/>
            <person name="Dyhrman S.T."/>
            <person name="Glockner G."/>
            <person name="John U."/>
            <person name="Richards T."/>
            <person name="Worden A.Z."/>
            <person name="Zhang X."/>
            <person name="Grigoriev I.V."/>
            <person name="Allen A.E."/>
            <person name="Bidle K."/>
            <person name="Borodovsky M."/>
            <person name="Bowler C."/>
            <person name="Brownlee C."/>
            <person name="Cock J.M."/>
            <person name="Elias M."/>
            <person name="Gladyshev V.N."/>
            <person name="Groth M."/>
            <person name="Guda C."/>
            <person name="Hadaegh A."/>
            <person name="Iglesias-Rodriguez M.D."/>
            <person name="Jenkins J."/>
            <person name="Jones B.M."/>
            <person name="Lawson T."/>
            <person name="Leese F."/>
            <person name="Lindquist E."/>
            <person name="Lobanov A."/>
            <person name="Lomsadze A."/>
            <person name="Malik S.B."/>
            <person name="Marsh M.E."/>
            <person name="Mackinder L."/>
            <person name="Mock T."/>
            <person name="Mueller-Roeber B."/>
            <person name="Pagarete A."/>
            <person name="Parker M."/>
            <person name="Probert I."/>
            <person name="Quesneville H."/>
            <person name="Raines C."/>
            <person name="Rensing S.A."/>
            <person name="Riano-Pachon D.M."/>
            <person name="Richier S."/>
            <person name="Rokitta S."/>
            <person name="Shiraiwa Y."/>
            <person name="Soanes D.M."/>
            <person name="van der Giezen M."/>
            <person name="Wahlund T.M."/>
            <person name="Williams B."/>
            <person name="Wilson W."/>
            <person name="Wolfe G."/>
            <person name="Wurch L.L."/>
        </authorList>
    </citation>
    <scope>NUCLEOTIDE SEQUENCE</scope>
</reference>
<evidence type="ECO:0000313" key="9">
    <source>
        <dbReference type="Proteomes" id="UP000013827"/>
    </source>
</evidence>
<dbReference type="RefSeq" id="XP_005787212.1">
    <property type="nucleotide sequence ID" value="XM_005787155.1"/>
</dbReference>
<name>A0A0D3KG98_EMIH1</name>
<evidence type="ECO:0000256" key="3">
    <source>
        <dbReference type="ARBA" id="ARBA00022692"/>
    </source>
</evidence>
<evidence type="ECO:0000256" key="4">
    <source>
        <dbReference type="ARBA" id="ARBA00022989"/>
    </source>
</evidence>
<evidence type="ECO:0000256" key="6">
    <source>
        <dbReference type="SAM" id="MobiDB-lite"/>
    </source>
</evidence>
<dbReference type="GO" id="GO:0006799">
    <property type="term" value="P:polyphosphate biosynthetic process"/>
    <property type="evidence" value="ECO:0007669"/>
    <property type="project" value="UniProtKB-ARBA"/>
</dbReference>
<dbReference type="GeneID" id="17280054"/>
<dbReference type="PANTHER" id="PTHR46140">
    <property type="entry name" value="VACUOLAR TRANSPORTER CHAPERONE 1-RELATED"/>
    <property type="match status" value="1"/>
</dbReference>
<dbReference type="CDD" id="cd14447">
    <property type="entry name" value="SPX"/>
    <property type="match status" value="1"/>
</dbReference>
<keyword evidence="3" id="KW-0812">Transmembrane</keyword>
<evidence type="ECO:0000256" key="2">
    <source>
        <dbReference type="ARBA" id="ARBA00022554"/>
    </source>
</evidence>
<dbReference type="AlphaFoldDB" id="A0A0D3KG98"/>
<keyword evidence="5" id="KW-0472">Membrane</keyword>
<sequence length="280" mass="29118">MKFGQTLRAAQWPPWDEVYIPYKSLKKVLKAGAAGEAGLGATEGSFVAKLCDAVSSVDAFFTAQVGLLTRRLAALRTASQVSGAELAAVSEEMDVLCSGVDWLRGYAELNRVAVRKILKKHDKSSQIALTPSLGPWVERRAFASLRGLDALLRAAENFLALLVAPLDGRRSGQAAGPNGAQAACGGAPAAAKVEPPASIVWQPRPRGAEVLPPPPTRLPSTVGAGSSVAEAASAAAHGAHRETAERCALLLTTLTHASPGQMSPSPAVADTALLHRPEIV</sequence>
<keyword evidence="2" id="KW-0926">Vacuole</keyword>
<dbReference type="PROSITE" id="PS51382">
    <property type="entry name" value="SPX"/>
    <property type="match status" value="1"/>
</dbReference>
<evidence type="ECO:0000259" key="7">
    <source>
        <dbReference type="PROSITE" id="PS51382"/>
    </source>
</evidence>
<protein>
    <recommendedName>
        <fullName evidence="7">SPX domain-containing protein</fullName>
    </recommendedName>
</protein>
<feature type="domain" description="SPX" evidence="7">
    <location>
        <begin position="1"/>
        <end position="135"/>
    </location>
</feature>
<dbReference type="EnsemblProtists" id="EOD34783">
    <property type="protein sequence ID" value="EOD34783"/>
    <property type="gene ID" value="EMIHUDRAFT_228330"/>
</dbReference>
<keyword evidence="4" id="KW-1133">Transmembrane helix</keyword>
<evidence type="ECO:0000256" key="1">
    <source>
        <dbReference type="ARBA" id="ARBA00004128"/>
    </source>
</evidence>
<dbReference type="InterPro" id="IPR004331">
    <property type="entry name" value="SPX_dom"/>
</dbReference>
<organism evidence="8 9">
    <name type="scientific">Emiliania huxleyi (strain CCMP1516)</name>
    <dbReference type="NCBI Taxonomy" id="280463"/>
    <lineage>
        <taxon>Eukaryota</taxon>
        <taxon>Haptista</taxon>
        <taxon>Haptophyta</taxon>
        <taxon>Prymnesiophyceae</taxon>
        <taxon>Isochrysidales</taxon>
        <taxon>Noelaerhabdaceae</taxon>
        <taxon>Emiliania</taxon>
    </lineage>
</organism>
<accession>A0A0D3KG98</accession>
<evidence type="ECO:0000256" key="5">
    <source>
        <dbReference type="ARBA" id="ARBA00023136"/>
    </source>
</evidence>
<dbReference type="STRING" id="2903.R1DGW5"/>
<dbReference type="PANTHER" id="PTHR46140:SF1">
    <property type="entry name" value="VACUOLAR TRANSPORTER CHAPERONE COMPLEX SUBUNIT 4-RELATED"/>
    <property type="match status" value="1"/>
</dbReference>
<dbReference type="PaxDb" id="2903-EOD34783"/>
<feature type="region of interest" description="Disordered" evidence="6">
    <location>
        <begin position="203"/>
        <end position="223"/>
    </location>
</feature>
<evidence type="ECO:0000313" key="8">
    <source>
        <dbReference type="EnsemblProtists" id="EOD34783"/>
    </source>
</evidence>
<dbReference type="GO" id="GO:0005774">
    <property type="term" value="C:vacuolar membrane"/>
    <property type="evidence" value="ECO:0007669"/>
    <property type="project" value="UniProtKB-SubCell"/>
</dbReference>
<keyword evidence="9" id="KW-1185">Reference proteome</keyword>
<comment type="subcellular location">
    <subcellularLocation>
        <location evidence="1">Vacuole membrane</location>
        <topology evidence="1">Multi-pass membrane protein</topology>
    </subcellularLocation>
</comment>
<proteinExistence type="predicted"/>
<dbReference type="KEGG" id="ehx:EMIHUDRAFT_228330"/>
<dbReference type="Proteomes" id="UP000013827">
    <property type="component" value="Unassembled WGS sequence"/>
</dbReference>
<dbReference type="Pfam" id="PF03105">
    <property type="entry name" value="SPX"/>
    <property type="match status" value="1"/>
</dbReference>
<dbReference type="InterPro" id="IPR051572">
    <property type="entry name" value="VTC_Complex_Subunit"/>
</dbReference>